<feature type="disulfide bond" evidence="19">
    <location>
        <begin position="847"/>
        <end position="864"/>
    </location>
</feature>
<dbReference type="Pfam" id="PF00055">
    <property type="entry name" value="Laminin_N"/>
    <property type="match status" value="1"/>
</dbReference>
<evidence type="ECO:0000256" key="3">
    <source>
        <dbReference type="ARBA" id="ARBA00004613"/>
    </source>
</evidence>
<keyword evidence="7" id="KW-0732">Signal</keyword>
<feature type="disulfide bond" evidence="19">
    <location>
        <begin position="777"/>
        <end position="791"/>
    </location>
</feature>
<evidence type="ECO:0000259" key="24">
    <source>
        <dbReference type="PROSITE" id="PS51117"/>
    </source>
</evidence>
<dbReference type="SMART" id="SM00180">
    <property type="entry name" value="EGF_Lam"/>
    <property type="match status" value="10"/>
</dbReference>
<dbReference type="FunFam" id="2.60.40.10:FF:001211">
    <property type="entry name" value="Usherin"/>
    <property type="match status" value="1"/>
</dbReference>
<evidence type="ECO:0000256" key="5">
    <source>
        <dbReference type="ARBA" id="ARBA00022525"/>
    </source>
</evidence>
<dbReference type="PROSITE" id="PS01248">
    <property type="entry name" value="EGF_LAM_1"/>
    <property type="match status" value="2"/>
</dbReference>
<dbReference type="FunFam" id="2.60.40.10:FF:001004">
    <property type="entry name" value="Usherin"/>
    <property type="match status" value="1"/>
</dbReference>
<accession>A0AAV3AWX5</accession>
<evidence type="ECO:0000256" key="6">
    <source>
        <dbReference type="ARBA" id="ARBA00022606"/>
    </source>
</evidence>
<dbReference type="InterPro" id="IPR036116">
    <property type="entry name" value="FN3_sf"/>
</dbReference>
<dbReference type="FunFam" id="2.60.40.10:FF:000819">
    <property type="entry name" value="Usherin"/>
    <property type="match status" value="1"/>
</dbReference>
<evidence type="ECO:0000256" key="9">
    <source>
        <dbReference type="ARBA" id="ARBA00022740"/>
    </source>
</evidence>
<feature type="domain" description="Fibronectin type-III" evidence="23">
    <location>
        <begin position="1202"/>
        <end position="1295"/>
    </location>
</feature>
<keyword evidence="4" id="KW-1003">Cell membrane</keyword>
<dbReference type="PANTHER" id="PTHR46957:SF7">
    <property type="entry name" value="USHERIN"/>
    <property type="match status" value="1"/>
</dbReference>
<evidence type="ECO:0000256" key="2">
    <source>
        <dbReference type="ARBA" id="ARBA00004437"/>
    </source>
</evidence>
<feature type="disulfide bond" evidence="19">
    <location>
        <begin position="794"/>
        <end position="806"/>
    </location>
</feature>
<evidence type="ECO:0000313" key="25">
    <source>
        <dbReference type="EMBL" id="DBA27262.1"/>
    </source>
</evidence>
<evidence type="ECO:0000256" key="12">
    <source>
        <dbReference type="ARBA" id="ARBA00023180"/>
    </source>
</evidence>
<protein>
    <recommendedName>
        <fullName evidence="16">Usherin</fullName>
    </recommendedName>
    <alternativeName>
        <fullName evidence="17">Usher syndrome type IIa protein homolog</fullName>
    </alternativeName>
    <alternativeName>
        <fullName evidence="18">Usher syndrome type-2A protein homolog</fullName>
    </alternativeName>
</protein>
<gene>
    <name evidence="25" type="ORF">GDO54_011426</name>
</gene>
<dbReference type="PANTHER" id="PTHR46957">
    <property type="entry name" value="CYTOKINE RECEPTOR"/>
    <property type="match status" value="1"/>
</dbReference>
<feature type="domain" description="Fibronectin type-III" evidence="23">
    <location>
        <begin position="2265"/>
        <end position="2363"/>
    </location>
</feature>
<dbReference type="InterPro" id="IPR002049">
    <property type="entry name" value="LE_dom"/>
</dbReference>
<keyword evidence="20" id="KW-1133">Transmembrane helix</keyword>
<evidence type="ECO:0000259" key="21">
    <source>
        <dbReference type="PROSITE" id="PS50025"/>
    </source>
</evidence>
<feature type="domain" description="Fibronectin type-III" evidence="23">
    <location>
        <begin position="1883"/>
        <end position="1972"/>
    </location>
</feature>
<dbReference type="InterPro" id="IPR003961">
    <property type="entry name" value="FN3_dom"/>
</dbReference>
<feature type="domain" description="Fibronectin type-III" evidence="23">
    <location>
        <begin position="3602"/>
        <end position="3692"/>
    </location>
</feature>
<dbReference type="PROSITE" id="PS50027">
    <property type="entry name" value="EGF_LAM_2"/>
    <property type="match status" value="9"/>
</dbReference>
<evidence type="ECO:0000259" key="22">
    <source>
        <dbReference type="PROSITE" id="PS50027"/>
    </source>
</evidence>
<keyword evidence="14 19" id="KW-0424">Laminin EGF-like domain</keyword>
<dbReference type="FunFam" id="2.10.25.10:FF:000313">
    <property type="entry name" value="Usherin"/>
    <property type="match status" value="1"/>
</dbReference>
<feature type="domain" description="Fibronectin type-III" evidence="23">
    <location>
        <begin position="3693"/>
        <end position="3790"/>
    </location>
</feature>
<dbReference type="SMART" id="SM00282">
    <property type="entry name" value="LamG"/>
    <property type="match status" value="2"/>
</dbReference>
<dbReference type="Gene3D" id="2.10.25.10">
    <property type="entry name" value="Laminin"/>
    <property type="match status" value="9"/>
</dbReference>
<dbReference type="FunFam" id="2.60.40.10:FF:002683">
    <property type="entry name" value="Predicted protein"/>
    <property type="match status" value="1"/>
</dbReference>
<dbReference type="GO" id="GO:0005576">
    <property type="term" value="C:extracellular region"/>
    <property type="evidence" value="ECO:0007669"/>
    <property type="project" value="UniProtKB-SubCell"/>
</dbReference>
<keyword evidence="20" id="KW-0812">Transmembrane</keyword>
<evidence type="ECO:0000256" key="20">
    <source>
        <dbReference type="SAM" id="Phobius"/>
    </source>
</evidence>
<organism evidence="25 26">
    <name type="scientific">Pyxicephalus adspersus</name>
    <name type="common">African bullfrog</name>
    <dbReference type="NCBI Taxonomy" id="30357"/>
    <lineage>
        <taxon>Eukaryota</taxon>
        <taxon>Metazoa</taxon>
        <taxon>Chordata</taxon>
        <taxon>Craniata</taxon>
        <taxon>Vertebrata</taxon>
        <taxon>Euteleostomi</taxon>
        <taxon>Amphibia</taxon>
        <taxon>Batrachia</taxon>
        <taxon>Anura</taxon>
        <taxon>Neobatrachia</taxon>
        <taxon>Ranoidea</taxon>
        <taxon>Pyxicephalidae</taxon>
        <taxon>Pyxicephalinae</taxon>
        <taxon>Pyxicephalus</taxon>
    </lineage>
</organism>
<feature type="domain" description="Laminin G" evidence="21">
    <location>
        <begin position="1545"/>
        <end position="1722"/>
    </location>
</feature>
<feature type="domain" description="Fibronectin type-III" evidence="23">
    <location>
        <begin position="4459"/>
        <end position="4556"/>
    </location>
</feature>
<feature type="disulfide bond" evidence="19">
    <location>
        <begin position="592"/>
        <end position="609"/>
    </location>
</feature>
<dbReference type="CDD" id="cd00063">
    <property type="entry name" value="FN3"/>
    <property type="match status" value="26"/>
</dbReference>
<evidence type="ECO:0000256" key="11">
    <source>
        <dbReference type="ARBA" id="ARBA00023157"/>
    </source>
</evidence>
<dbReference type="FunFam" id="2.60.40.10:FF:001085">
    <property type="entry name" value="Usherin"/>
    <property type="match status" value="1"/>
</dbReference>
<feature type="domain" description="Fibronectin type-III" evidence="23">
    <location>
        <begin position="2451"/>
        <end position="2550"/>
    </location>
</feature>
<evidence type="ECO:0000256" key="1">
    <source>
        <dbReference type="ARBA" id="ARBA00004289"/>
    </source>
</evidence>
<dbReference type="InterPro" id="IPR013320">
    <property type="entry name" value="ConA-like_dom_sf"/>
</dbReference>
<keyword evidence="12" id="KW-0325">Glycoprotein</keyword>
<feature type="domain" description="Laminin EGF-like" evidence="22">
    <location>
        <begin position="794"/>
        <end position="844"/>
    </location>
</feature>
<keyword evidence="8" id="KW-0677">Repeat</keyword>
<evidence type="ECO:0000259" key="23">
    <source>
        <dbReference type="PROSITE" id="PS50853"/>
    </source>
</evidence>
<evidence type="ECO:0000256" key="4">
    <source>
        <dbReference type="ARBA" id="ARBA00022475"/>
    </source>
</evidence>
<feature type="domain" description="Fibronectin type-III" evidence="23">
    <location>
        <begin position="2848"/>
        <end position="2937"/>
    </location>
</feature>
<feature type="disulfide bond" evidence="19">
    <location>
        <begin position="611"/>
        <end position="620"/>
    </location>
</feature>
<feature type="disulfide bond" evidence="19">
    <location>
        <begin position="765"/>
        <end position="774"/>
    </location>
</feature>
<feature type="disulfide bond" evidence="19">
    <location>
        <begin position="590"/>
        <end position="602"/>
    </location>
</feature>
<dbReference type="GO" id="GO:0001917">
    <property type="term" value="C:photoreceptor inner segment"/>
    <property type="evidence" value="ECO:0007669"/>
    <property type="project" value="UniProtKB-SubCell"/>
</dbReference>
<feature type="domain" description="Laminin EGF-like" evidence="22">
    <location>
        <begin position="419"/>
        <end position="484"/>
    </location>
</feature>
<dbReference type="GO" id="GO:0007605">
    <property type="term" value="P:sensory perception of sound"/>
    <property type="evidence" value="ECO:0007669"/>
    <property type="project" value="UniProtKB-KW"/>
</dbReference>
<dbReference type="GO" id="GO:0007601">
    <property type="term" value="P:visual perception"/>
    <property type="evidence" value="ECO:0007669"/>
    <property type="project" value="UniProtKB-KW"/>
</dbReference>
<evidence type="ECO:0000256" key="17">
    <source>
        <dbReference type="ARBA" id="ARBA00080960"/>
    </source>
</evidence>
<feature type="domain" description="Laminin EGF-like" evidence="22">
    <location>
        <begin position="538"/>
        <end position="589"/>
    </location>
</feature>
<dbReference type="SUPFAM" id="SSF49899">
    <property type="entry name" value="Concanavalin A-like lectins/glucanases"/>
    <property type="match status" value="3"/>
</dbReference>
<dbReference type="FunFam" id="2.60.40.10:FF:001023">
    <property type="entry name" value="usherin"/>
    <property type="match status" value="1"/>
</dbReference>
<dbReference type="SMART" id="SM00060">
    <property type="entry name" value="FN3"/>
    <property type="match status" value="33"/>
</dbReference>
<keyword evidence="15" id="KW-0844">Vision</keyword>
<feature type="domain" description="Fibronectin type-III" evidence="23">
    <location>
        <begin position="2554"/>
        <end position="2645"/>
    </location>
</feature>
<feature type="domain" description="Laminin EGF-like" evidence="22">
    <location>
        <begin position="690"/>
        <end position="742"/>
    </location>
</feature>
<dbReference type="FunFam" id="2.60.40.10:FF:001037">
    <property type="entry name" value="Usherin"/>
    <property type="match status" value="1"/>
</dbReference>
<feature type="domain" description="Fibronectin type-III" evidence="23">
    <location>
        <begin position="3511"/>
        <end position="3597"/>
    </location>
</feature>
<evidence type="ECO:0000256" key="16">
    <source>
        <dbReference type="ARBA" id="ARBA00072076"/>
    </source>
</evidence>
<evidence type="ECO:0000256" key="13">
    <source>
        <dbReference type="ARBA" id="ARBA00023273"/>
    </source>
</evidence>
<dbReference type="FunFam" id="2.60.40.10:FF:001227">
    <property type="entry name" value="Usherin"/>
    <property type="match status" value="1"/>
</dbReference>
<dbReference type="Gene3D" id="2.60.120.260">
    <property type="entry name" value="Galactose-binding domain-like"/>
    <property type="match status" value="1"/>
</dbReference>
<feature type="domain" description="Laminin EGF-like" evidence="22">
    <location>
        <begin position="485"/>
        <end position="537"/>
    </location>
</feature>
<dbReference type="PROSITE" id="PS50853">
    <property type="entry name" value="FN3"/>
    <property type="match status" value="29"/>
</dbReference>
<comment type="subcellular location">
    <subcellularLocation>
        <location evidence="1">Cell projection</location>
        <location evidence="1">Stereocilium membrane</location>
    </subcellularLocation>
    <subcellularLocation>
        <location evidence="2">Photoreceptor inner segment</location>
    </subcellularLocation>
    <subcellularLocation>
        <location evidence="3">Secreted</location>
    </subcellularLocation>
</comment>
<dbReference type="InterPro" id="IPR001791">
    <property type="entry name" value="Laminin_G"/>
</dbReference>
<dbReference type="Pfam" id="PF02210">
    <property type="entry name" value="Laminin_G_2"/>
    <property type="match status" value="2"/>
</dbReference>
<dbReference type="GO" id="GO:0032391">
    <property type="term" value="C:photoreceptor connecting cilium"/>
    <property type="evidence" value="ECO:0007669"/>
    <property type="project" value="UniProtKB-ARBA"/>
</dbReference>
<dbReference type="PRINTS" id="PR00011">
    <property type="entry name" value="EGFLAMININ"/>
</dbReference>
<dbReference type="FunFam" id="2.10.25.10:FF:000224">
    <property type="entry name" value="Usherin"/>
    <property type="match status" value="1"/>
</dbReference>
<dbReference type="EMBL" id="DYDO01000004">
    <property type="protein sequence ID" value="DBA27262.1"/>
    <property type="molecule type" value="Genomic_DNA"/>
</dbReference>
<feature type="domain" description="Fibronectin type-III" evidence="23">
    <location>
        <begin position="3791"/>
        <end position="3890"/>
    </location>
</feature>
<feature type="domain" description="Fibronectin type-III" evidence="23">
    <location>
        <begin position="1088"/>
        <end position="1198"/>
    </location>
</feature>
<dbReference type="InterPro" id="IPR008211">
    <property type="entry name" value="Laminin_N"/>
</dbReference>
<comment type="caution">
    <text evidence="19">Lacks conserved residue(s) required for the propagation of feature annotation.</text>
</comment>
<feature type="domain" description="Fibronectin type-III" evidence="23">
    <location>
        <begin position="1974"/>
        <end position="2070"/>
    </location>
</feature>
<evidence type="ECO:0000256" key="15">
    <source>
        <dbReference type="ARBA" id="ARBA00023305"/>
    </source>
</evidence>
<dbReference type="SMART" id="SM00560">
    <property type="entry name" value="LamGL"/>
    <property type="match status" value="1"/>
</dbReference>
<feature type="domain" description="Laminin EGF-like" evidence="22">
    <location>
        <begin position="638"/>
        <end position="689"/>
    </location>
</feature>
<dbReference type="SUPFAM" id="SSF57196">
    <property type="entry name" value="EGF/Laminin"/>
    <property type="match status" value="8"/>
</dbReference>
<dbReference type="FunFam" id="2.10.25.10:FF:000275">
    <property type="entry name" value="usherin"/>
    <property type="match status" value="2"/>
</dbReference>
<feature type="transmembrane region" description="Helical" evidence="20">
    <location>
        <begin position="4864"/>
        <end position="4886"/>
    </location>
</feature>
<dbReference type="InterPro" id="IPR050713">
    <property type="entry name" value="RTP_Phos/Ushers"/>
</dbReference>
<feature type="disulfide bond" evidence="19">
    <location>
        <begin position="660"/>
        <end position="669"/>
    </location>
</feature>
<feature type="domain" description="Fibronectin type-III" evidence="23">
    <location>
        <begin position="2365"/>
        <end position="2450"/>
    </location>
</feature>
<keyword evidence="26" id="KW-1185">Reference proteome</keyword>
<dbReference type="PROSITE" id="PS51117">
    <property type="entry name" value="LAMININ_NTER"/>
    <property type="match status" value="1"/>
</dbReference>
<feature type="domain" description="Fibronectin type-III" evidence="23">
    <location>
        <begin position="1788"/>
        <end position="1882"/>
    </location>
</feature>
<dbReference type="FunFam" id="2.60.40.10:FF:001168">
    <property type="entry name" value="Usherin"/>
    <property type="match status" value="1"/>
</dbReference>
<reference evidence="25" key="1">
    <citation type="thesis" date="2020" institute="ProQuest LLC" country="789 East Eisenhower Parkway, Ann Arbor, MI, USA">
        <title>Comparative Genomics and Chromosome Evolution.</title>
        <authorList>
            <person name="Mudd A.B."/>
        </authorList>
    </citation>
    <scope>NUCLEOTIDE SEQUENCE</scope>
    <source>
        <strain evidence="25">1538</strain>
        <tissue evidence="25">Blood</tissue>
    </source>
</reference>
<comment type="caution">
    <text evidence="25">The sequence shown here is derived from an EMBL/GenBank/DDBJ whole genome shotgun (WGS) entry which is preliminary data.</text>
</comment>
<feature type="domain" description="Fibronectin type-III" evidence="23">
    <location>
        <begin position="3983"/>
        <end position="4089"/>
    </location>
</feature>
<dbReference type="GO" id="GO:0060171">
    <property type="term" value="C:stereocilium membrane"/>
    <property type="evidence" value="ECO:0007669"/>
    <property type="project" value="UniProtKB-SubCell"/>
</dbReference>
<dbReference type="Proteomes" id="UP001181693">
    <property type="component" value="Unassembled WGS sequence"/>
</dbReference>
<dbReference type="CDD" id="cd00110">
    <property type="entry name" value="LamG"/>
    <property type="match status" value="2"/>
</dbReference>
<dbReference type="FunFam" id="2.10.25.10:FF:000090">
    <property type="entry name" value="laminin subunit alpha"/>
    <property type="match status" value="4"/>
</dbReference>
<feature type="domain" description="Fibronectin type-III" evidence="23">
    <location>
        <begin position="2071"/>
        <end position="2158"/>
    </location>
</feature>
<dbReference type="FunFam" id="2.60.40.10:FF:001882">
    <property type="entry name" value="Usherin"/>
    <property type="match status" value="1"/>
</dbReference>
<dbReference type="PROSITE" id="PS50025">
    <property type="entry name" value="LAM_G_DOMAIN"/>
    <property type="match status" value="2"/>
</dbReference>
<feature type="disulfide bond" evidence="19">
    <location>
        <begin position="828"/>
        <end position="842"/>
    </location>
</feature>
<feature type="domain" description="Fibronectin type-III" evidence="23">
    <location>
        <begin position="4179"/>
        <end position="4269"/>
    </location>
</feature>
<dbReference type="GO" id="GO:0048513">
    <property type="term" value="P:animal organ development"/>
    <property type="evidence" value="ECO:0007669"/>
    <property type="project" value="UniProtKB-ARBA"/>
</dbReference>
<evidence type="ECO:0000256" key="19">
    <source>
        <dbReference type="PROSITE-ProRule" id="PRU00460"/>
    </source>
</evidence>
<dbReference type="FunFam" id="2.60.40.10:FF:001285">
    <property type="entry name" value="Usherin"/>
    <property type="match status" value="1"/>
</dbReference>
<keyword evidence="5" id="KW-0964">Secreted</keyword>
<dbReference type="FunFam" id="2.60.40.10:FF:000991">
    <property type="entry name" value="Usherin"/>
    <property type="match status" value="1"/>
</dbReference>
<dbReference type="FunFam" id="2.60.120.200:FF:000126">
    <property type="entry name" value="usherin"/>
    <property type="match status" value="1"/>
</dbReference>
<feature type="domain" description="Fibronectin type-III" evidence="23">
    <location>
        <begin position="3418"/>
        <end position="3509"/>
    </location>
</feature>
<dbReference type="InterPro" id="IPR006558">
    <property type="entry name" value="LamG-like"/>
</dbReference>
<keyword evidence="6" id="KW-0716">Sensory transduction</keyword>
<feature type="disulfide bond" evidence="19">
    <location>
        <begin position="796"/>
        <end position="813"/>
    </location>
</feature>
<feature type="domain" description="Laminin N-terminal" evidence="24">
    <location>
        <begin position="120"/>
        <end position="361"/>
    </location>
</feature>
<name>A0AAV3AWX5_PYXAD</name>
<dbReference type="Pfam" id="PF00053">
    <property type="entry name" value="EGF_laminin"/>
    <property type="match status" value="10"/>
</dbReference>
<dbReference type="GO" id="GO:0048731">
    <property type="term" value="P:system development"/>
    <property type="evidence" value="ECO:0007669"/>
    <property type="project" value="UniProtKB-ARBA"/>
</dbReference>
<feature type="disulfide bond" evidence="19">
    <location>
        <begin position="866"/>
        <end position="875"/>
    </location>
</feature>
<feature type="disulfide bond" evidence="19">
    <location>
        <begin position="508"/>
        <end position="517"/>
    </location>
</feature>
<feature type="domain" description="Fibronectin type-III" evidence="23">
    <location>
        <begin position="901"/>
        <end position="989"/>
    </location>
</feature>
<evidence type="ECO:0000256" key="8">
    <source>
        <dbReference type="ARBA" id="ARBA00022737"/>
    </source>
</evidence>
<feature type="disulfide bond" evidence="19">
    <location>
        <begin position="713"/>
        <end position="722"/>
    </location>
</feature>
<dbReference type="SUPFAM" id="SSF49265">
    <property type="entry name" value="Fibronectin type III"/>
    <property type="match status" value="20"/>
</dbReference>
<keyword evidence="13" id="KW-0966">Cell projection</keyword>
<feature type="domain" description="Fibronectin type-III" evidence="23">
    <location>
        <begin position="2751"/>
        <end position="2844"/>
    </location>
</feature>
<dbReference type="FunFam" id="2.60.120.200:FF:000111">
    <property type="entry name" value="Usherin"/>
    <property type="match status" value="1"/>
</dbReference>
<evidence type="ECO:0000256" key="14">
    <source>
        <dbReference type="ARBA" id="ARBA00023292"/>
    </source>
</evidence>
<dbReference type="FunFam" id="2.60.40.10:FF:001716">
    <property type="entry name" value="Usherin"/>
    <property type="match status" value="1"/>
</dbReference>
<evidence type="ECO:0000256" key="7">
    <source>
        <dbReference type="ARBA" id="ARBA00022729"/>
    </source>
</evidence>
<feature type="domain" description="Fibronectin type-III" evidence="23">
    <location>
        <begin position="4648"/>
        <end position="4756"/>
    </location>
</feature>
<feature type="domain" description="Fibronectin type-III" evidence="23">
    <location>
        <begin position="990"/>
        <end position="1087"/>
    </location>
</feature>
<dbReference type="FunFam" id="2.60.40.10:FF:001176">
    <property type="entry name" value="Usherin"/>
    <property type="match status" value="1"/>
</dbReference>
<feature type="disulfide bond" evidence="19">
    <location>
        <begin position="561"/>
        <end position="570"/>
    </location>
</feature>
<evidence type="ECO:0000313" key="26">
    <source>
        <dbReference type="Proteomes" id="UP001181693"/>
    </source>
</evidence>
<feature type="disulfide bond" evidence="19">
    <location>
        <begin position="573"/>
        <end position="587"/>
    </location>
</feature>
<dbReference type="FunFam" id="2.10.25.10:FF:000094">
    <property type="entry name" value="Laminin subunit alpha-2"/>
    <property type="match status" value="1"/>
</dbReference>
<feature type="domain" description="Fibronectin type-III" evidence="23">
    <location>
        <begin position="3891"/>
        <end position="3979"/>
    </location>
</feature>
<evidence type="ECO:0000256" key="10">
    <source>
        <dbReference type="ARBA" id="ARBA00023136"/>
    </source>
</evidence>
<feature type="domain" description="Fibronectin type-III" evidence="23">
    <location>
        <begin position="4557"/>
        <end position="4647"/>
    </location>
</feature>
<keyword evidence="11 19" id="KW-1015">Disulfide bond</keyword>
<feature type="disulfide bond" evidence="19">
    <location>
        <begin position="452"/>
        <end position="461"/>
    </location>
</feature>
<dbReference type="InterPro" id="IPR013783">
    <property type="entry name" value="Ig-like_fold"/>
</dbReference>
<feature type="domain" description="Laminin EGF-like" evidence="22">
    <location>
        <begin position="590"/>
        <end position="637"/>
    </location>
</feature>
<dbReference type="FunFam" id="2.60.40.10:FF:001030">
    <property type="entry name" value="Usherin"/>
    <property type="match status" value="1"/>
</dbReference>
<dbReference type="Gene3D" id="2.60.120.200">
    <property type="match status" value="3"/>
</dbReference>
<dbReference type="CDD" id="cd00055">
    <property type="entry name" value="EGF_Lam"/>
    <property type="match status" value="10"/>
</dbReference>
<proteinExistence type="predicted"/>
<dbReference type="FunFam" id="2.60.40.10:FF:001099">
    <property type="entry name" value="Usherin"/>
    <property type="match status" value="1"/>
</dbReference>
<feature type="domain" description="Fibronectin type-III" evidence="23">
    <location>
        <begin position="2649"/>
        <end position="2749"/>
    </location>
</feature>
<feature type="domain" description="Laminin EGF-like" evidence="22">
    <location>
        <begin position="743"/>
        <end position="793"/>
    </location>
</feature>
<dbReference type="SMART" id="SM00136">
    <property type="entry name" value="LamNT"/>
    <property type="match status" value="1"/>
</dbReference>
<feature type="domain" description="Fibronectin type-III" evidence="23">
    <location>
        <begin position="4358"/>
        <end position="4457"/>
    </location>
</feature>
<feature type="domain" description="Fibronectin type-III" evidence="23">
    <location>
        <begin position="4270"/>
        <end position="4354"/>
    </location>
</feature>
<dbReference type="Pfam" id="PF00041">
    <property type="entry name" value="fn3"/>
    <property type="match status" value="18"/>
</dbReference>
<feature type="domain" description="Laminin EGF-like" evidence="22">
    <location>
        <begin position="845"/>
        <end position="895"/>
    </location>
</feature>
<keyword evidence="9" id="KW-1009">Hearing</keyword>
<feature type="domain" description="Laminin G" evidence="21">
    <location>
        <begin position="1345"/>
        <end position="1540"/>
    </location>
</feature>
<feature type="disulfide bond" evidence="19">
    <location>
        <begin position="845"/>
        <end position="857"/>
    </location>
</feature>
<sequence>MCVIEKSADGQIVFKLTISERETVFYYRTVNGLQPPIKVMTQGRFSVKRWIHLSVQVYYTRISFFIDGPDQDLTAFDSRILTDPVYYNASDSYIRLGQNMNGMEQFIGRIQDFRLYAVALTNREIAEVFSGNFPLMTIQPECRCPSSYPRLETVSGRFCLPNGVDHSSFTKDKILRLNPDAHPVPYMNDNDLNTTWISSLLSQSDIDKGVMIIMDLENGQYQVFYITLWFYSPMPTALRIQRKKHRSSVWEDWQYLASNCQDFGMENNGFLQFPDSVNCLQLPRDTPYSHGNLTLSLLTPEPNQRPGYNDFYSTTELQEFVKASLVRIHLIGQYYTTGTEESSRSFRHRYYGIGEVTISGRCNCHGHANSCDTSVSPYKCVCDVNSYTDGNNCDRCLPLFNDKSFRQGDHVNAFNCRPCQCYNHSSSCHYDATIDPYPHDHERGGGGVCENCLHNTTGRNCEVCKDYFFRQFDADPAAIDVCQPCDCNEEGTVNKSRYCEKVGGQCSCKVNVWGRQCDQCKDGFYNLQESNPYGCQPCRCNTAGTLNESNTCHQTTGQCRCKPNIIGPLCDHCKLGYKQDILGQESCTPCMCNAYGSINQFCNPTSGQCKCRENASGLRCDTCIDNYYGLSADGCKPCECHTEGIIPGTVCDAVTGQCVCQPNVGGRQCNECLHGYYKLMQNGSMSCPPCQCDGSGTINSSQVCDKLTGQCLCKDFVTGPQCNICVSHTFNLTAVNLQGCQDCDCDPIGTLSGSTCDPVNGQCHCLPDFQGRRCSRCKPGFYSSGNWSQGCVPCLCHPKGAASAICTDATGQCQCRDSSVSGAKCDRCNDSFYGFHQEMGRCQPCSCNISGAVNGSCHPVTGQCFCKQFVRGITCDECIEGASSLDGNNPYGCSASPSQQPPPRGQILNSTSIILTWSPPDSPNSHHIHYVLYRDNVEIYQTVDYYPYSLQSFTDGFLRPYTTYTYYVDARNVHGTVRSAKVVFRTKAGAPSGEIDLGLNYPVGQFSISLNWTITRHDSGPIDIFRLAYTSTNSTEVTIAYQGLDTKVTVENLTPFTRYNFSVQACNSEGCLQSPLLTLVTAQAPPVGQTPPTVKNVSSTDIYLQWSPPLQPNGVIIRHELYMRRVHQTVERRVFHASGWLNPQPLVESENENALQPPVTSAVITNLEPNTEYEICLVTSNMAGSVASEWVTFKTEESEPIFMAPPIVFPLSSHTLNISWEKPSNDTTRGKITGYTINLQSKNLVIYVAESDECFYEVSGLEPYVEYAYTVTVCNKVGCVTSDPGLGRTLAAAPEILHAPWVEEINSTSMRIAWSAPEKFNGPSPFYQLERIEPSLTIKSTMNYIKGTHFPGHGYYKFPASTLPANTYFTGIKIQFRTKEADALLLCAVSAGTQEEYVVLQISRGRLYFLFDPQDSAVAVTTINDGNKSYNDNKWHEVTAKRSQNKGYITVDGRYTGSTSSSGAGTVIGENTGVYIGGLPNHIVIERHDTGDTEIVRKSFIGCLGDIYIQRSDSSAEEWDLLDWDMAEEMYNVYEKWEGCPETSENGAYFLGFGFLELDPSVFPGGLDIEISFMFKTDQLRGLLLFMYNKDGLDYIMANLNNGIVTLEFRTKLSLTQVNLWAGLSFCDGRWNTLYLKREGSVFSVQLNALVERIIDSAASEISAISAVYLGGVPETVWTLFPELQTQQGFGGCMKAIRFIQGVVVNIASVSSTAVRVDLDGCPSTDSSVNCRGNDSIIVYRGGEETANDHSLKPFKEYLYRVIAINEGGSTASNWSRGRAKASFPVNGQAPLRVLHTSGHSMEVTWDRPAGIRGVIESYLLEAVPENNPNKSTSALFYDTSRVSGTLTGLLPFTKYAVTLSACTLAGCSVISHVVNVTTLEEAPEDLQAPSATPSPTSLLVHWLPPKRPNGAIKKYVLYMDGTQMYTGDKTEYNVSGLETFAAHRFVVGACTLVGCTNSSEVTLMTAQLPPQHVPLPGVTTVDSSSIYIKWKEPEIIIGNLERYLLYITKDVTNSSAWDPVYNSTELFQDHTIQGLTPGTTYFIKLAACSGGGCTSSGIIEASTEESVPDGIQSLTIQSFSPDSFNITWSEPRHPNGVITSYGLYMDGILMQNSSRLSYFVDSLTPWSKHSFRLQACTAKGCALGEKLEAYTQETKPEGTILLYSTISSPKSVLVKWVGPEKPNGLMTYDIHFSGLFYEKEGDTIYNITTSTKILHQSQENNEWVSIEDLVPFSSYSVLVNASNSQGHVTSDPLIITMPPGAPDGVLPPRLSSANPTSLQVVWPTPVRNNAPGLPSYRLQMRSTNPTNKITDLFTGPSASLTYTIKNLRPYTTYELRIAAFNMYGETYSGWVNMSTEQDIPGPMNPPLLLNLESKSITVTWMKPLEPNGIISYFNLYQNGSLQAIVPGNTSLHIFQNLTPYTTYYYKVEACTSAGCSLSQESLAVMTPPDAPSEIPPLDLYSDTPTSVVIRWRPPLYPNGLLENLRIERRRKGTDQVYTLITLPGYHPMLYIDQTNGINPWETYEYRIIMTTLNGGSNSSKWVEVTTRPARPVGVQPPEVTVLGPYTAKITWKTPLLPNGNIVSYEIRMPEPRVVITDTALLSYTMTNLVPYTNYSVTVVACSGGGPYRGGCTESQPTLVTTQPAPPEGVGPLSLVPVSETFIAVSWQPPSRPNGPDVRFELLRRTILQPLASNPPKDLNLWQNIYSGTRWFYEDKGLSRYTSYEYRLIIHNIVGYAFSSDVIGTTLPGPPIRGNHFTARAVNHTAIETSWTKPTVQDLQGDVDHYTLILSSPRYNKTLTFPADVNSVIIGGLYPNTKHRLYLEVSNGPYSISSGWVHVTTPDGVPEGMLPPEVVAINGTAVRVIWTPPLNPNGVVTEYSIYVNDKGYRTYKNTPHPFMVGDLAPYIVYNIQVEVCTLYACMKSNATQVTTVEKKPSKFLSSDIKLLSSRSVEISWAPPEEPNGIILGYELRRRTLYPYTGQNPTKNGNEEPCMPIKCKKGEDICRGACYNPHQQACCSGVLHGRRDGYQCCEGDYVAFGGNSSWICCNGQIYTVQPDHQCCGRYYIKTREGEVCCYDRIQNEVFIGEGNSCCGGRPYSISGYQICCGGVLHDGYNLQCCGGKTVPQNSICCGDGQKGSIYSQSRGLSCCGTDYVNMSETICCAASNGQFKAHLKPNNGTPLKCCEGELITEGEECCSGIGYNPLTHVCSGKPSTEDFTEEGMCYIGNLCPASLSSTAHCGQCNFNSSTDSCFWVKGSKSNDGSLQDGRSDCQTDEDIIYKGDAHTYLFTDTNLHPFSTYEYRVLTWNSAGHGFSNMSQVTTDQDIPQGIHPPKWTLVGNREDMISLTWEEPFKLNGIVHYVLLRDRTERYRGAERNFQDRGGIQPYIEYTYQVRACTIAGCLDSAKVIAATKQGVPENAPPTIVTTVNSTALHVSWTKPMKPNGEIREYRLHQVDRGLIYSSPSGRKQYTVTGLEPYTKYFFFLVTCTSFGCSNSEVSTGQTSQAAPQGVWLNPHHITINSSALELYWKEPERPNGMVSQYRLIRDGTVISTRSGEYLNFTDSGLKPNSRYTYQLEARTEAGSSISDAYVVETPMNTPEQIPTPHNITVLGPQSVFVAWDLPGLYNASIPLEFNILMSTGGGPGQLYPAGEKRFLILEDLIPGTLHSIRLQACQNGSCGVSLPALIATIEAKPEDLNTPMLVAVGQKAVKISWRAPIKPNGIITGYAIHRRLADHPENTTVFTWVEGVLEYTDISEELQPYTAYEYCVTAQNSVGFVESPWSLIRTLEAVPEDIQPPSAKGTGPYSLFLSWTAPLRPHGIILKYIIFYGPGTSEPTSINFNKTLTVPGSAQEAKVFGLLPSTTYHICIEAANSAGSVSSGWTSVQTWEAAPSGLKNFTIEKKESGRALLLQWSAPERANGVLRMYNIYSDGNLEYSGLAQQFLFRRLEPFTVYSLVLEACTSAGCTQTFPQYIQTEEAPPSSQLPPHIQSINASHVMLSWSPPSQPNGRMSCYEVIKRSTQENNVGNKKKMNENVVFRESNTEQKAFTFTDVGLHPWTYYEYKIRGWNSVGYTDSPWIVAQTSQAAPGHLTPPKVFHGYNPNQIIIQWTKPGDENGNVLFFRLQKNNLTLPFNFDSATFNYTDEDVLPYTEYTYSITACTIGGCTTSNHTPIKTLEEPPKLVKPPIVEPLSSDEVSVIWDPPLLPNGEITKYIIQIDDETYFAGKKLSKNISNLLPFTLYNISLVACTNGGCTSSSPTRFRTMEAPPSHIKPPTFTVTSVQSIKISWQSPDKPNGQILNYELHRNGQTIYAGLDIHYHDFGLQPGTEYAYVIQASNSKGSCLSSPARVRTHPSSPSGMEPPQLQAMSAHEIVATWQAPLKTNGEILNYTLHVHHPAEMKVTQYHFNGSFVTRIDYSFVIKDLKPYTQYEGKVEACTILGCAVSEWATGHTEEAAPDSQPSPLIDVQTNSHTPFLAWNGPQYPNGKILVYEVYRRTLNDLQVMTPTELVYNGSSMSFQDVTLLPFTEYEYKVWAVNSAGKTSSPWTRCRTGPSAPEGLSTPVFHAVSATSAVANITPPTKANGIVTLYRLFSRNDNGMDNILSEGTSNIQVIYSLKPFSNYSIGIEACTCLACCSKGPVAQLTTRPAPPSHQRPPLITHKASRAVSLRWSQPQSPNGIIQSYEVHLQTLCPPATGMVGKMCTQGPVEVIYSGIEEAFNMTNLQPFTTYSFCVASYNSEGRAVSEWINCTTLKEKPEYKAVFYVLSNITTIFVDWGLSFHLHGQLKEFVLTERGERLYSGFDTNVHLPKTSDKTFYFQVRCTTDMGSVSTPIVKYNSATGLAPAHSIPSTKNGTEVRGKAVYTELWFIILMALLGLLLLAIFLSLVLQKKLTKQPYPRERPPLVPLQQRMSPSHYSENETYRSDLVAELSGSSNRIMLKSYIMHLEGISDIKISGVEAHTSHNNMVVRKTSQGQVSHSFSQNSLYRSASQLISSHDKKSILEGSIWDSVIQGHDSGMYVDDEDLISTIKSFSTITKQHTAFTDTPL</sequence>
<keyword evidence="10 20" id="KW-0472">Membrane</keyword>
<dbReference type="FunFam" id="2.60.40.10:FF:001379">
    <property type="entry name" value="Usherin"/>
    <property type="match status" value="1"/>
</dbReference>
<dbReference type="Gene3D" id="2.60.40.10">
    <property type="entry name" value="Immunoglobulins"/>
    <property type="match status" value="33"/>
</dbReference>
<feature type="domain" description="Fibronectin type-III" evidence="23">
    <location>
        <begin position="4090"/>
        <end position="4178"/>
    </location>
</feature>
<evidence type="ECO:0000256" key="18">
    <source>
        <dbReference type="ARBA" id="ARBA00082367"/>
    </source>
</evidence>